<evidence type="ECO:0000313" key="2">
    <source>
        <dbReference type="Proteomes" id="UP000712281"/>
    </source>
</evidence>
<dbReference type="PANTHER" id="PTHR31973:SF129">
    <property type="entry name" value="SWIM-TYPE DOMAIN-CONTAINING PROTEIN"/>
    <property type="match status" value="1"/>
</dbReference>
<evidence type="ECO:0000313" key="1">
    <source>
        <dbReference type="EMBL" id="KAF2560014.1"/>
    </source>
</evidence>
<name>A0A8S9HRB0_BRACR</name>
<proteinExistence type="predicted"/>
<comment type="caution">
    <text evidence="1">The sequence shown here is derived from an EMBL/GenBank/DDBJ whole genome shotgun (WGS) entry which is preliminary data.</text>
</comment>
<dbReference type="PANTHER" id="PTHR31973">
    <property type="entry name" value="POLYPROTEIN, PUTATIVE-RELATED"/>
    <property type="match status" value="1"/>
</dbReference>
<dbReference type="EMBL" id="QGKW02001940">
    <property type="protein sequence ID" value="KAF2560014.1"/>
    <property type="molecule type" value="Genomic_DNA"/>
</dbReference>
<gene>
    <name evidence="1" type="ORF">F2Q68_00015439</name>
</gene>
<dbReference type="AlphaFoldDB" id="A0A8S9HRB0"/>
<protein>
    <submittedName>
        <fullName evidence="1">Uncharacterized protein</fullName>
    </submittedName>
</protein>
<sequence length="311" mass="36379">MLMDHGCEITKSLAWDAREYEVNAVKVQKWARCQFSGYRYDIRTTNPVESINSALRSPREYPIIPLLDSIRKMLTRWSYNRKKKISKHNHPLTKDVQKKIERRTEKGKTFAVYPNLMKIPCRHAIKAGFRVGKQPHTLTDLMCTTEAWREAYHESINPIAVPEDAWDAEVQKWARCQFSGYRYDIRTTNPAESINSALRSPREYPIIPLLDSIREMLTRWFYNRKKKISKHNHPLTIDVEKKIERRTEKGKRFAVYPVSDEAWREAYHESINPIAVPEDAWSMPEDVVVVNVLPPESRKSVGLFKYASCGV</sequence>
<accession>A0A8S9HRB0</accession>
<organism evidence="1 2">
    <name type="scientific">Brassica cretica</name>
    <name type="common">Mustard</name>
    <dbReference type="NCBI Taxonomy" id="69181"/>
    <lineage>
        <taxon>Eukaryota</taxon>
        <taxon>Viridiplantae</taxon>
        <taxon>Streptophyta</taxon>
        <taxon>Embryophyta</taxon>
        <taxon>Tracheophyta</taxon>
        <taxon>Spermatophyta</taxon>
        <taxon>Magnoliopsida</taxon>
        <taxon>eudicotyledons</taxon>
        <taxon>Gunneridae</taxon>
        <taxon>Pentapetalae</taxon>
        <taxon>rosids</taxon>
        <taxon>malvids</taxon>
        <taxon>Brassicales</taxon>
        <taxon>Brassicaceae</taxon>
        <taxon>Brassiceae</taxon>
        <taxon>Brassica</taxon>
    </lineage>
</organism>
<reference evidence="1" key="1">
    <citation type="submission" date="2019-12" db="EMBL/GenBank/DDBJ databases">
        <title>Genome sequencing and annotation of Brassica cretica.</title>
        <authorList>
            <person name="Studholme D.J."/>
            <person name="Sarris P.F."/>
        </authorList>
    </citation>
    <scope>NUCLEOTIDE SEQUENCE</scope>
    <source>
        <strain evidence="1">PFS-001/15</strain>
        <tissue evidence="1">Leaf</tissue>
    </source>
</reference>
<dbReference type="Proteomes" id="UP000712281">
    <property type="component" value="Unassembled WGS sequence"/>
</dbReference>